<dbReference type="STRING" id="755732.Fluta_2434"/>
<proteinExistence type="predicted"/>
<dbReference type="CDD" id="cd01832">
    <property type="entry name" value="SGNH_hydrolase_like_1"/>
    <property type="match status" value="1"/>
</dbReference>
<dbReference type="HOGENOM" id="CLU_091355_0_0_10"/>
<keyword evidence="3" id="KW-1185">Reference proteome</keyword>
<dbReference type="Pfam" id="PF13472">
    <property type="entry name" value="Lipase_GDSL_2"/>
    <property type="match status" value="1"/>
</dbReference>
<dbReference type="EMBL" id="CP002542">
    <property type="protein sequence ID" value="AEA44419.1"/>
    <property type="molecule type" value="Genomic_DNA"/>
</dbReference>
<dbReference type="PROSITE" id="PS51257">
    <property type="entry name" value="PROKAR_LIPOPROTEIN"/>
    <property type="match status" value="1"/>
</dbReference>
<dbReference type="eggNOG" id="COG2755">
    <property type="taxonomic scope" value="Bacteria"/>
</dbReference>
<protein>
    <submittedName>
        <fullName evidence="2">Lipolytic protein G-D-S-L family</fullName>
    </submittedName>
</protein>
<feature type="domain" description="SGNH hydrolase-type esterase" evidence="1">
    <location>
        <begin position="30"/>
        <end position="208"/>
    </location>
</feature>
<reference evidence="2 3" key="1">
    <citation type="journal article" date="2011" name="Stand. Genomic Sci.">
        <title>Complete genome sequence of the gliding freshwater bacterium Fluviicola taffensis type strain (RW262).</title>
        <authorList>
            <person name="Woyke T."/>
            <person name="Chertkov O."/>
            <person name="Lapidus A."/>
            <person name="Nolan M."/>
            <person name="Lucas S."/>
            <person name="Del Rio T.G."/>
            <person name="Tice H."/>
            <person name="Cheng J.F."/>
            <person name="Tapia R."/>
            <person name="Han C."/>
            <person name="Goodwin L."/>
            <person name="Pitluck S."/>
            <person name="Liolios K."/>
            <person name="Pagani I."/>
            <person name="Ivanova N."/>
            <person name="Huntemann M."/>
            <person name="Mavromatis K."/>
            <person name="Mikhailova N."/>
            <person name="Pati A."/>
            <person name="Chen A."/>
            <person name="Palaniappan K."/>
            <person name="Land M."/>
            <person name="Hauser L."/>
            <person name="Brambilla E.M."/>
            <person name="Rohde M."/>
            <person name="Mwirichia R."/>
            <person name="Sikorski J."/>
            <person name="Tindall B.J."/>
            <person name="Goker M."/>
            <person name="Bristow J."/>
            <person name="Eisen J.A."/>
            <person name="Markowitz V."/>
            <person name="Hugenholtz P."/>
            <person name="Klenk H.P."/>
            <person name="Kyrpides N.C."/>
        </authorList>
    </citation>
    <scope>NUCLEOTIDE SEQUENCE [LARGE SCALE GENOMIC DNA]</scope>
    <source>
        <strain evidence="3">DSM 16823 / RW262 / RW262</strain>
    </source>
</reference>
<dbReference type="Gene3D" id="3.40.50.1110">
    <property type="entry name" value="SGNH hydrolase"/>
    <property type="match status" value="1"/>
</dbReference>
<reference evidence="3" key="2">
    <citation type="submission" date="2011-02" db="EMBL/GenBank/DDBJ databases">
        <title>The complete genome of Fluviicola taffensis DSM 16823.</title>
        <authorList>
            <consortium name="US DOE Joint Genome Institute (JGI-PGF)"/>
            <person name="Lucas S."/>
            <person name="Copeland A."/>
            <person name="Lapidus A."/>
            <person name="Bruce D."/>
            <person name="Goodwin L."/>
            <person name="Pitluck S."/>
            <person name="Kyrpides N."/>
            <person name="Mavromatis K."/>
            <person name="Ivanova N."/>
            <person name="Mikhailova N."/>
            <person name="Pagani I."/>
            <person name="Chertkov O."/>
            <person name="Detter J.C."/>
            <person name="Han C."/>
            <person name="Tapia R."/>
            <person name="Land M."/>
            <person name="Hauser L."/>
            <person name="Markowitz V."/>
            <person name="Cheng J.-F."/>
            <person name="Hugenholtz P."/>
            <person name="Woyke T."/>
            <person name="Wu D."/>
            <person name="Tindall B."/>
            <person name="Pomrenke H.G."/>
            <person name="Brambilla E."/>
            <person name="Klenk H.-P."/>
            <person name="Eisen J.A."/>
        </authorList>
    </citation>
    <scope>NUCLEOTIDE SEQUENCE [LARGE SCALE GENOMIC DNA]</scope>
    <source>
        <strain evidence="3">DSM 16823 / RW262 / RW262</strain>
    </source>
</reference>
<dbReference type="InterPro" id="IPR036514">
    <property type="entry name" value="SGNH_hydro_sf"/>
</dbReference>
<evidence type="ECO:0000313" key="3">
    <source>
        <dbReference type="Proteomes" id="UP000007463"/>
    </source>
</evidence>
<dbReference type="GO" id="GO:0016788">
    <property type="term" value="F:hydrolase activity, acting on ester bonds"/>
    <property type="evidence" value="ECO:0007669"/>
    <property type="project" value="UniProtKB-ARBA"/>
</dbReference>
<evidence type="ECO:0000259" key="1">
    <source>
        <dbReference type="Pfam" id="PF13472"/>
    </source>
</evidence>
<evidence type="ECO:0000313" key="2">
    <source>
        <dbReference type="EMBL" id="AEA44419.1"/>
    </source>
</evidence>
<dbReference type="AlphaFoldDB" id="F2ID25"/>
<dbReference type="SUPFAM" id="SSF52266">
    <property type="entry name" value="SGNH hydrolase"/>
    <property type="match status" value="1"/>
</dbReference>
<organism evidence="2 3">
    <name type="scientific">Fluviicola taffensis (strain DSM 16823 / NCIMB 13979 / RW262)</name>
    <dbReference type="NCBI Taxonomy" id="755732"/>
    <lineage>
        <taxon>Bacteria</taxon>
        <taxon>Pseudomonadati</taxon>
        <taxon>Bacteroidota</taxon>
        <taxon>Flavobacteriia</taxon>
        <taxon>Flavobacteriales</taxon>
        <taxon>Crocinitomicaceae</taxon>
        <taxon>Fluviicola</taxon>
    </lineage>
</organism>
<dbReference type="RefSeq" id="WP_013687189.1">
    <property type="nucleotide sequence ID" value="NC_015321.1"/>
</dbReference>
<dbReference type="KEGG" id="fte:Fluta_2434"/>
<name>F2ID25_FLUTR</name>
<gene>
    <name evidence="2" type="ordered locus">Fluta_2434</name>
</gene>
<dbReference type="InterPro" id="IPR013830">
    <property type="entry name" value="SGNH_hydro"/>
</dbReference>
<dbReference type="Proteomes" id="UP000007463">
    <property type="component" value="Chromosome"/>
</dbReference>
<sequence precursor="true">MKLTKIILGSILISSFSGCITSKESLSYIALGDSYTIGESVETSLNFPYQLVDSLSLKGKNFASPVIIARTGWRTDQLMDAINSSSLQKEYDLVTLLIGVNNEFQGKSINQYENDFTMLCKKALELTRNKKQNLYILSIPDYGFTPYGKTTMNQISERINVFNASNKRISDSLGLNYVEITDISRKGLEQPDLVADDGLHPSAKMYALWVREILKKVKVK</sequence>
<dbReference type="OrthoDB" id="158267at2"/>
<accession>F2ID25</accession>